<dbReference type="Proteomes" id="UP001175228">
    <property type="component" value="Unassembled WGS sequence"/>
</dbReference>
<comment type="caution">
    <text evidence="2">The sequence shown here is derived from an EMBL/GenBank/DDBJ whole genome shotgun (WGS) entry which is preliminary data.</text>
</comment>
<dbReference type="EMBL" id="JAUEPU010000028">
    <property type="protein sequence ID" value="KAK0492723.1"/>
    <property type="molecule type" value="Genomic_DNA"/>
</dbReference>
<accession>A0AA39PY35</accession>
<keyword evidence="3" id="KW-1185">Reference proteome</keyword>
<name>A0AA39PY35_9AGAR</name>
<protein>
    <submittedName>
        <fullName evidence="2">Uncharacterized protein</fullName>
    </submittedName>
</protein>
<proteinExistence type="predicted"/>
<reference evidence="2" key="1">
    <citation type="submission" date="2023-06" db="EMBL/GenBank/DDBJ databases">
        <authorList>
            <consortium name="Lawrence Berkeley National Laboratory"/>
            <person name="Ahrendt S."/>
            <person name="Sahu N."/>
            <person name="Indic B."/>
            <person name="Wong-Bajracharya J."/>
            <person name="Merenyi Z."/>
            <person name="Ke H.-M."/>
            <person name="Monk M."/>
            <person name="Kocsube S."/>
            <person name="Drula E."/>
            <person name="Lipzen A."/>
            <person name="Balint B."/>
            <person name="Henrissat B."/>
            <person name="Andreopoulos B."/>
            <person name="Martin F.M."/>
            <person name="Harder C.B."/>
            <person name="Rigling D."/>
            <person name="Ford K.L."/>
            <person name="Foster G.D."/>
            <person name="Pangilinan J."/>
            <person name="Papanicolaou A."/>
            <person name="Barry K."/>
            <person name="LaButti K."/>
            <person name="Viragh M."/>
            <person name="Koriabine M."/>
            <person name="Yan M."/>
            <person name="Riley R."/>
            <person name="Champramary S."/>
            <person name="Plett K.L."/>
            <person name="Tsai I.J."/>
            <person name="Slot J."/>
            <person name="Sipos G."/>
            <person name="Plett J."/>
            <person name="Nagy L.G."/>
            <person name="Grigoriev I.V."/>
        </authorList>
    </citation>
    <scope>NUCLEOTIDE SEQUENCE</scope>
    <source>
        <strain evidence="2">HWK02</strain>
    </source>
</reference>
<organism evidence="2 3">
    <name type="scientific">Armillaria luteobubalina</name>
    <dbReference type="NCBI Taxonomy" id="153913"/>
    <lineage>
        <taxon>Eukaryota</taxon>
        <taxon>Fungi</taxon>
        <taxon>Dikarya</taxon>
        <taxon>Basidiomycota</taxon>
        <taxon>Agaricomycotina</taxon>
        <taxon>Agaricomycetes</taxon>
        <taxon>Agaricomycetidae</taxon>
        <taxon>Agaricales</taxon>
        <taxon>Marasmiineae</taxon>
        <taxon>Physalacriaceae</taxon>
        <taxon>Armillaria</taxon>
    </lineage>
</organism>
<evidence type="ECO:0000256" key="1">
    <source>
        <dbReference type="SAM" id="MobiDB-lite"/>
    </source>
</evidence>
<evidence type="ECO:0000313" key="3">
    <source>
        <dbReference type="Proteomes" id="UP001175228"/>
    </source>
</evidence>
<sequence>MTNRSDATGPVSTSVARALTACTGFASASAIQGSKESGADKKSHYPGPALLDAANWDTQESTGENKAVHSRKGTTGILFKQPDNLAVKSKVGLPRNLKVVLEMPWRMISACDPLRTDGRPVSSALSFLQNYQRLSSSYALISRMCRWLQ</sequence>
<gene>
    <name evidence="2" type="ORF">EDD18DRAFT_1108726</name>
</gene>
<evidence type="ECO:0000313" key="2">
    <source>
        <dbReference type="EMBL" id="KAK0492723.1"/>
    </source>
</evidence>
<dbReference type="AlphaFoldDB" id="A0AA39PY35"/>
<feature type="region of interest" description="Disordered" evidence="1">
    <location>
        <begin position="30"/>
        <end position="71"/>
    </location>
</feature>